<dbReference type="Proteomes" id="UP000574317">
    <property type="component" value="Unassembled WGS sequence"/>
</dbReference>
<comment type="caution">
    <text evidence="1">The sequence shown here is derived from an EMBL/GenBank/DDBJ whole genome shotgun (WGS) entry which is preliminary data.</text>
</comment>
<name>A0A8H5K157_9HYPO</name>
<dbReference type="AlphaFoldDB" id="A0A8H5K157"/>
<proteinExistence type="predicted"/>
<accession>A0A8H5K157</accession>
<organism evidence="1 2">
    <name type="scientific">Fusarium napiforme</name>
    <dbReference type="NCBI Taxonomy" id="42672"/>
    <lineage>
        <taxon>Eukaryota</taxon>
        <taxon>Fungi</taxon>
        <taxon>Dikarya</taxon>
        <taxon>Ascomycota</taxon>
        <taxon>Pezizomycotina</taxon>
        <taxon>Sordariomycetes</taxon>
        <taxon>Hypocreomycetidae</taxon>
        <taxon>Hypocreales</taxon>
        <taxon>Nectriaceae</taxon>
        <taxon>Fusarium</taxon>
        <taxon>Fusarium fujikuroi species complex</taxon>
    </lineage>
</organism>
<evidence type="ECO:0000313" key="1">
    <source>
        <dbReference type="EMBL" id="KAF5563086.1"/>
    </source>
</evidence>
<reference evidence="1 2" key="1">
    <citation type="submission" date="2020-05" db="EMBL/GenBank/DDBJ databases">
        <title>Identification and distribution of gene clusters putatively required for synthesis of sphingolipid metabolism inhibitors in phylogenetically diverse species of the filamentous fungus Fusarium.</title>
        <authorList>
            <person name="Kim H.-S."/>
            <person name="Busman M."/>
            <person name="Brown D.W."/>
            <person name="Divon H."/>
            <person name="Uhlig S."/>
            <person name="Proctor R.H."/>
        </authorList>
    </citation>
    <scope>NUCLEOTIDE SEQUENCE [LARGE SCALE GENOMIC DNA]</scope>
    <source>
        <strain evidence="1 2">NRRL 25196</strain>
    </source>
</reference>
<sequence length="370" mass="43177">MSQFVGFSWTTPHSLIKSFREQSSRSKYINDLVERIKSETVSGSTVLLQETLTNYIHPLNMDLALTTINLLRFPFNTTTPPGNDHNNLRYRRTLTLTESWNIAGYITEVLSNGKRLHEFLELADQVNQLAFIFASVSHAEYYWFKLYYLYTTANTEDVVLFLVNMIRRRMLQAINRNPPGKQPTDLDGNPIEPNFFARVQQAFWLHELKLRARILEEGWRTKQIQIPGDGNPTDIVETLQSPHGIDVRRFLELVELQRFEGTFFDRGIDDRKKLRVLNERLLGCSTPDNLGIQGSALCLPRSDDRYSMQLLFQLAALDEQSGLFWEKYDFQSPFWYDGWFEKYPVSGSIGHFSLGIDYSRLERERDHQQE</sequence>
<keyword evidence="2" id="KW-1185">Reference proteome</keyword>
<gene>
    <name evidence="1" type="ORF">FNAPI_2831</name>
</gene>
<protein>
    <submittedName>
        <fullName evidence="1">Uncharacterized protein</fullName>
    </submittedName>
</protein>
<dbReference type="EMBL" id="JAAOAO010000096">
    <property type="protein sequence ID" value="KAF5563086.1"/>
    <property type="molecule type" value="Genomic_DNA"/>
</dbReference>
<evidence type="ECO:0000313" key="2">
    <source>
        <dbReference type="Proteomes" id="UP000574317"/>
    </source>
</evidence>